<keyword evidence="3" id="KW-1185">Reference proteome</keyword>
<dbReference type="GO" id="GO:0035303">
    <property type="term" value="P:regulation of dephosphorylation"/>
    <property type="evidence" value="ECO:0007669"/>
    <property type="project" value="TreeGrafter"/>
</dbReference>
<dbReference type="Gene3D" id="1.25.40.540">
    <property type="entry name" value="TAP42-like family"/>
    <property type="match status" value="2"/>
</dbReference>
<dbReference type="AlphaFoldDB" id="A0A9W9NVL5"/>
<feature type="region of interest" description="Disordered" evidence="1">
    <location>
        <begin position="229"/>
        <end position="259"/>
    </location>
</feature>
<reference evidence="2" key="2">
    <citation type="journal article" date="2023" name="IMA Fungus">
        <title>Comparative genomic study of the Penicillium genus elucidates a diverse pangenome and 15 lateral gene transfer events.</title>
        <authorList>
            <person name="Petersen C."/>
            <person name="Sorensen T."/>
            <person name="Nielsen M.R."/>
            <person name="Sondergaard T.E."/>
            <person name="Sorensen J.L."/>
            <person name="Fitzpatrick D.A."/>
            <person name="Frisvad J.C."/>
            <person name="Nielsen K.L."/>
        </authorList>
    </citation>
    <scope>NUCLEOTIDE SEQUENCE</scope>
    <source>
        <strain evidence="2">IBT 23319</strain>
    </source>
</reference>
<gene>
    <name evidence="2" type="ORF">N7469_006998</name>
</gene>
<reference evidence="2" key="1">
    <citation type="submission" date="2022-11" db="EMBL/GenBank/DDBJ databases">
        <authorList>
            <person name="Petersen C."/>
        </authorList>
    </citation>
    <scope>NUCLEOTIDE SEQUENCE</scope>
    <source>
        <strain evidence="2">IBT 23319</strain>
    </source>
</reference>
<proteinExistence type="predicted"/>
<accession>A0A9W9NVL5</accession>
<comment type="caution">
    <text evidence="2">The sequence shown here is derived from an EMBL/GenBank/DDBJ whole genome shotgun (WGS) entry which is preliminary data.</text>
</comment>
<dbReference type="Proteomes" id="UP001147733">
    <property type="component" value="Unassembled WGS sequence"/>
</dbReference>
<dbReference type="InterPro" id="IPR007304">
    <property type="entry name" value="TAP46-like"/>
</dbReference>
<dbReference type="EMBL" id="JAPQKT010000006">
    <property type="protein sequence ID" value="KAJ5226992.1"/>
    <property type="molecule type" value="Genomic_DNA"/>
</dbReference>
<name>A0A9W9NVL5_PENCI</name>
<protein>
    <submittedName>
        <fullName evidence="2">Uncharacterized protein</fullName>
    </submittedName>
</protein>
<dbReference type="InterPro" id="IPR038511">
    <property type="entry name" value="TAP42/TAP46-like_sf"/>
</dbReference>
<dbReference type="RefSeq" id="XP_056499357.1">
    <property type="nucleotide sequence ID" value="XM_056645916.1"/>
</dbReference>
<sequence length="372" mass="42605">MEETQNLRSVFSSAKEDKASLDSRGDTTTETYRDLVNATIAKFQECQRQVSIVSLFSSNESIDDLSTEDIQYDALLDLVIVVVMLIMLRYMTLEYHLAELIQRTLSSDREAVLRRALEQYEIFLNRLDEYELLSAGDKKLFAQYMANPTTFTLAPANDAAARRDIKVRRFREEKELKQKLEYLARNETKLQSDEEDTRKLYLAELQLYTHQTFQALDLLMQELKMLSMMRNAPPPSNPQPDDPRERSNLGGVNYSDRVDPSLSQLLNGGRNGPILNSRGKPMQPFTLLDRRTQLQQGVFRSGHNLPTMTIDEYLEEEKRRGNVVQGGEQSGIIPDIDPDDFDKADEETMKARAWDEYVEANPKGSGNTLNRG</sequence>
<feature type="compositionally biased region" description="Basic and acidic residues" evidence="1">
    <location>
        <begin position="14"/>
        <end position="26"/>
    </location>
</feature>
<dbReference type="Pfam" id="PF04177">
    <property type="entry name" value="TAP42"/>
    <property type="match status" value="2"/>
</dbReference>
<dbReference type="GO" id="GO:0005829">
    <property type="term" value="C:cytosol"/>
    <property type="evidence" value="ECO:0007669"/>
    <property type="project" value="TreeGrafter"/>
</dbReference>
<dbReference type="PANTHER" id="PTHR10933">
    <property type="entry name" value="IMMUNOGLOBULIN-BINDING PROTEIN 1"/>
    <property type="match status" value="1"/>
</dbReference>
<evidence type="ECO:0000313" key="3">
    <source>
        <dbReference type="Proteomes" id="UP001147733"/>
    </source>
</evidence>
<feature type="region of interest" description="Disordered" evidence="1">
    <location>
        <begin position="1"/>
        <end position="26"/>
    </location>
</feature>
<feature type="compositionally biased region" description="Polar residues" evidence="1">
    <location>
        <begin position="1"/>
        <end position="12"/>
    </location>
</feature>
<evidence type="ECO:0000313" key="2">
    <source>
        <dbReference type="EMBL" id="KAJ5226992.1"/>
    </source>
</evidence>
<evidence type="ECO:0000256" key="1">
    <source>
        <dbReference type="SAM" id="MobiDB-lite"/>
    </source>
</evidence>
<organism evidence="2 3">
    <name type="scientific">Penicillium citrinum</name>
    <dbReference type="NCBI Taxonomy" id="5077"/>
    <lineage>
        <taxon>Eukaryota</taxon>
        <taxon>Fungi</taxon>
        <taxon>Dikarya</taxon>
        <taxon>Ascomycota</taxon>
        <taxon>Pezizomycotina</taxon>
        <taxon>Eurotiomycetes</taxon>
        <taxon>Eurotiomycetidae</taxon>
        <taxon>Eurotiales</taxon>
        <taxon>Aspergillaceae</taxon>
        <taxon>Penicillium</taxon>
    </lineage>
</organism>
<dbReference type="GO" id="GO:0009966">
    <property type="term" value="P:regulation of signal transduction"/>
    <property type="evidence" value="ECO:0007669"/>
    <property type="project" value="InterPro"/>
</dbReference>
<dbReference type="PANTHER" id="PTHR10933:SF9">
    <property type="entry name" value="IMMUNOGLOBULIN-BINDING PROTEIN 1"/>
    <property type="match status" value="1"/>
</dbReference>
<feature type="region of interest" description="Disordered" evidence="1">
    <location>
        <begin position="322"/>
        <end position="342"/>
    </location>
</feature>
<dbReference type="GO" id="GO:0051721">
    <property type="term" value="F:protein phosphatase 2A binding"/>
    <property type="evidence" value="ECO:0007669"/>
    <property type="project" value="TreeGrafter"/>
</dbReference>
<dbReference type="OrthoDB" id="10261753at2759"/>
<dbReference type="GeneID" id="81385083"/>